<dbReference type="InterPro" id="IPR011009">
    <property type="entry name" value="Kinase-like_dom_sf"/>
</dbReference>
<proteinExistence type="predicted"/>
<protein>
    <recommendedName>
        <fullName evidence="1">Aminoglycoside phosphotransferase domain-containing protein</fullName>
    </recommendedName>
</protein>
<organism evidence="2 3">
    <name type="scientific">Demequina activiva</name>
    <dbReference type="NCBI Taxonomy" id="1582364"/>
    <lineage>
        <taxon>Bacteria</taxon>
        <taxon>Bacillati</taxon>
        <taxon>Actinomycetota</taxon>
        <taxon>Actinomycetes</taxon>
        <taxon>Micrococcales</taxon>
        <taxon>Demequinaceae</taxon>
        <taxon>Demequina</taxon>
    </lineage>
</organism>
<reference evidence="2" key="1">
    <citation type="submission" date="2021-01" db="EMBL/GenBank/DDBJ databases">
        <title>Whole genome shotgun sequence of Demequina activiva NBRC 110675.</title>
        <authorList>
            <person name="Komaki H."/>
            <person name="Tamura T."/>
        </authorList>
    </citation>
    <scope>NUCLEOTIDE SEQUENCE</scope>
    <source>
        <strain evidence="2">NBRC 110675</strain>
    </source>
</reference>
<keyword evidence="3" id="KW-1185">Reference proteome</keyword>
<dbReference type="PANTHER" id="PTHR21310">
    <property type="entry name" value="AMINOGLYCOSIDE PHOSPHOTRANSFERASE-RELATED-RELATED"/>
    <property type="match status" value="1"/>
</dbReference>
<dbReference type="SUPFAM" id="SSF56112">
    <property type="entry name" value="Protein kinase-like (PK-like)"/>
    <property type="match status" value="1"/>
</dbReference>
<dbReference type="InterPro" id="IPR051678">
    <property type="entry name" value="AGP_Transferase"/>
</dbReference>
<evidence type="ECO:0000313" key="3">
    <source>
        <dbReference type="Proteomes" id="UP000652354"/>
    </source>
</evidence>
<dbReference type="Proteomes" id="UP000652354">
    <property type="component" value="Unassembled WGS sequence"/>
</dbReference>
<sequence length="350" mass="38052">MGAAKEPGEITAPTYATAPSCLVGRRGLWRVSRRRFYREGVPRSPLALAALASVAVPGLDVYDVLRSPHSDADFDVVVVKDATGTRWIVRAPKRPAAGAALEAERSLLTALARAHDTGLIPFDVPRPRGAAALADSEGGRAVVYSEVAGSPLVLARVDAGPGLAADLGTSIAKIHELPPTLIEDQGLPTYTAEEYRERRMAELDACIDTGKIPPRLADRWEHQLENVAWWRFEPTVVHGDLGEHQIHVRGDRVTGVADWMDARVADPADDLAWLAASAPEDVLESIVEAYRMARRETRDPHLLDRARLSSELALVRWLMYGVRTDNADVIADGEGMLADLEALLFDDPTA</sequence>
<gene>
    <name evidence="2" type="ORF">Dac01nite_21070</name>
</gene>
<dbReference type="Gene3D" id="3.30.200.20">
    <property type="entry name" value="Phosphorylase Kinase, domain 1"/>
    <property type="match status" value="1"/>
</dbReference>
<dbReference type="AlphaFoldDB" id="A0A919Q7T4"/>
<accession>A0A919Q7T4</accession>
<evidence type="ECO:0000259" key="1">
    <source>
        <dbReference type="Pfam" id="PF01636"/>
    </source>
</evidence>
<dbReference type="InterPro" id="IPR002575">
    <property type="entry name" value="Aminoglycoside_PTrfase"/>
</dbReference>
<comment type="caution">
    <text evidence="2">The sequence shown here is derived from an EMBL/GenBank/DDBJ whole genome shotgun (WGS) entry which is preliminary data.</text>
</comment>
<dbReference type="EMBL" id="BONR01000005">
    <property type="protein sequence ID" value="GIG55355.1"/>
    <property type="molecule type" value="Genomic_DNA"/>
</dbReference>
<name>A0A919Q7T4_9MICO</name>
<feature type="domain" description="Aminoglycoside phosphotransferase" evidence="1">
    <location>
        <begin position="66"/>
        <end position="295"/>
    </location>
</feature>
<dbReference type="PANTHER" id="PTHR21310:SF15">
    <property type="entry name" value="AMINOGLYCOSIDE PHOSPHOTRANSFERASE DOMAIN-CONTAINING PROTEIN"/>
    <property type="match status" value="1"/>
</dbReference>
<dbReference type="Gene3D" id="3.90.1200.10">
    <property type="match status" value="1"/>
</dbReference>
<dbReference type="Pfam" id="PF01636">
    <property type="entry name" value="APH"/>
    <property type="match status" value="1"/>
</dbReference>
<dbReference type="CDD" id="cd05152">
    <property type="entry name" value="MPH2"/>
    <property type="match status" value="1"/>
</dbReference>
<evidence type="ECO:0000313" key="2">
    <source>
        <dbReference type="EMBL" id="GIG55355.1"/>
    </source>
</evidence>